<comment type="subcellular location">
    <subcellularLocation>
        <location evidence="1 8">Cell outer membrane</location>
        <topology evidence="1 8">Multi-pass membrane protein</topology>
    </subcellularLocation>
</comment>
<evidence type="ECO:0000256" key="10">
    <source>
        <dbReference type="SAM" id="SignalP"/>
    </source>
</evidence>
<feature type="chain" id="PRO_5033055208" evidence="10">
    <location>
        <begin position="22"/>
        <end position="1067"/>
    </location>
</feature>
<accession>A0A841N2J3</accession>
<dbReference type="InterPro" id="IPR008969">
    <property type="entry name" value="CarboxyPept-like_regulatory"/>
</dbReference>
<dbReference type="SUPFAM" id="SSF56935">
    <property type="entry name" value="Porins"/>
    <property type="match status" value="1"/>
</dbReference>
<keyword evidence="10" id="KW-0732">Signal</keyword>
<dbReference type="PROSITE" id="PS52016">
    <property type="entry name" value="TONB_DEPENDENT_REC_3"/>
    <property type="match status" value="1"/>
</dbReference>
<dbReference type="GO" id="GO:0009279">
    <property type="term" value="C:cell outer membrane"/>
    <property type="evidence" value="ECO:0007669"/>
    <property type="project" value="UniProtKB-SubCell"/>
</dbReference>
<evidence type="ECO:0000259" key="12">
    <source>
        <dbReference type="Pfam" id="PF07715"/>
    </source>
</evidence>
<keyword evidence="4 8" id="KW-0812">Transmembrane</keyword>
<name>A0A841N2J3_9BACT</name>
<evidence type="ECO:0000256" key="5">
    <source>
        <dbReference type="ARBA" id="ARBA00023077"/>
    </source>
</evidence>
<dbReference type="Proteomes" id="UP000588604">
    <property type="component" value="Unassembled WGS sequence"/>
</dbReference>
<evidence type="ECO:0000256" key="8">
    <source>
        <dbReference type="PROSITE-ProRule" id="PRU01360"/>
    </source>
</evidence>
<evidence type="ECO:0000256" key="1">
    <source>
        <dbReference type="ARBA" id="ARBA00004571"/>
    </source>
</evidence>
<dbReference type="InterPro" id="IPR000531">
    <property type="entry name" value="Beta-barrel_TonB"/>
</dbReference>
<keyword evidence="5 9" id="KW-0798">TonB box</keyword>
<dbReference type="SUPFAM" id="SSF49464">
    <property type="entry name" value="Carboxypeptidase regulatory domain-like"/>
    <property type="match status" value="1"/>
</dbReference>
<evidence type="ECO:0000256" key="3">
    <source>
        <dbReference type="ARBA" id="ARBA00022452"/>
    </source>
</evidence>
<dbReference type="EMBL" id="JACIJO010000005">
    <property type="protein sequence ID" value="MBB6328865.1"/>
    <property type="molecule type" value="Genomic_DNA"/>
</dbReference>
<gene>
    <name evidence="13" type="ORF">FHS59_004524</name>
</gene>
<dbReference type="Gene3D" id="2.170.130.10">
    <property type="entry name" value="TonB-dependent receptor, plug domain"/>
    <property type="match status" value="1"/>
</dbReference>
<dbReference type="InterPro" id="IPR012910">
    <property type="entry name" value="Plug_dom"/>
</dbReference>
<proteinExistence type="inferred from homology"/>
<dbReference type="Pfam" id="PF07715">
    <property type="entry name" value="Plug"/>
    <property type="match status" value="1"/>
</dbReference>
<feature type="domain" description="TonB-dependent receptor plug" evidence="12">
    <location>
        <begin position="125"/>
        <end position="227"/>
    </location>
</feature>
<keyword evidence="7 8" id="KW-0998">Cell outer membrane</keyword>
<keyword evidence="6 8" id="KW-0472">Membrane</keyword>
<comment type="similarity">
    <text evidence="8 9">Belongs to the TonB-dependent receptor family.</text>
</comment>
<dbReference type="InterPro" id="IPR037066">
    <property type="entry name" value="Plug_dom_sf"/>
</dbReference>
<keyword evidence="2 8" id="KW-0813">Transport</keyword>
<protein>
    <submittedName>
        <fullName evidence="13">TonB-linked SusC/RagA family outer membrane protein</fullName>
    </submittedName>
</protein>
<sequence length="1067" mass="119119">MKKYLLLNWLFLLLTAGTLQAQQPGEKTLSGTVLSQVDQTPLPGATVVLKGTTRGKVTDENGAFSIAVPRSGNPVLVFSFVGFATQELEVGNVEGMMEILMETEGIDLAGVEIVSTGYQELPRERATGSFASLDETLVNRRVSTGILDRLEDVTPGLVFNRDRGRSDDISIRGTSTIFSESQPLVVLDNFPYDGPLESINPNDVESITVLKDAAAASIWGARAGNGVIVITTKNGKRNTPTQVTFTANVTQIEEQDPFYAPTISPADFLEVEQDLFSRGLYNSRENSRNKPLLSPGVETLIALRDGEITQEEADRRLTAFASQDVRNDLARYYYRPALQQQYALGIRGGKDQHVYGLSVGYDKNLSGTVGNDNSRLTLNLKNYWNFLNNRLRLQTGLYLVNGQSNRRTDLPQGFSANYILLADGQGNPLSVGRGYRETFTDGAEELGLLDWRYYPLAELGNLINEQEYFDFRGNLGLSYELSKGWTLDALYQYWENNGRSWELNDERTFYTRDLINSFTQVGEDGSFSLAVPKGSIADLGESRSESHHLRFQSTLNRTWNGRHQVAALAGAEIKSVDGLSNQSRFYGYDDELGSSLGVDYVTRFRRYHNQSLANIPYRNSHTGNADRFLSYYANASYTLDKKYTLSASARKDASNIFGVEANDRGVPLWSVGGSWVISEEGFYKADWMPYLRLRTTYGYNGNINRSVSAYTTANFIGGNNNFLTRLPSYAIQNPPNPELRWERIKIINLGLDFESKNGFLSGSIEYYNKTGLDLIGDQPFPTSTGVSLFRGNFADTKTQGVDLLLNFKVLDKELKWNQMLIFNWLKEEVTGYEVKALPLQYTGFGGGGETFPAPLTGYPLFSIFSFPWAGLDGDTGDPLGLEDGEPSSNYNAILNATPVEDLVYHGSARPTVFGSWINNFAWRGFSLSVNISYRLGYFVRRQPLNYNSLYQGGIIHGDYAKRWMEPGDEALTTVPSFPQSQVSNRDNFYNRSEIMVIPGDHIRLQDVRLGYSLESRKVLGIGFRSLEVYGYANNLGVIWKKTDSYEDPDYQTNQALTSLSLGIRAGF</sequence>
<evidence type="ECO:0000256" key="7">
    <source>
        <dbReference type="ARBA" id="ARBA00023237"/>
    </source>
</evidence>
<reference evidence="13 14" key="1">
    <citation type="submission" date="2020-08" db="EMBL/GenBank/DDBJ databases">
        <title>Genomic Encyclopedia of Type Strains, Phase IV (KMG-IV): sequencing the most valuable type-strain genomes for metagenomic binning, comparative biology and taxonomic classification.</title>
        <authorList>
            <person name="Goeker M."/>
        </authorList>
    </citation>
    <scope>NUCLEOTIDE SEQUENCE [LARGE SCALE GENOMIC DNA]</scope>
    <source>
        <strain evidence="13 14">DSM 102044</strain>
    </source>
</reference>
<dbReference type="NCBIfam" id="TIGR04056">
    <property type="entry name" value="OMP_RagA_SusC"/>
    <property type="match status" value="1"/>
</dbReference>
<dbReference type="AlphaFoldDB" id="A0A841N2J3"/>
<evidence type="ECO:0000313" key="13">
    <source>
        <dbReference type="EMBL" id="MBB6328865.1"/>
    </source>
</evidence>
<comment type="caution">
    <text evidence="13">The sequence shown here is derived from an EMBL/GenBank/DDBJ whole genome shotgun (WGS) entry which is preliminary data.</text>
</comment>
<dbReference type="Pfam" id="PF00593">
    <property type="entry name" value="TonB_dep_Rec_b-barrel"/>
    <property type="match status" value="1"/>
</dbReference>
<dbReference type="NCBIfam" id="TIGR04057">
    <property type="entry name" value="SusC_RagA_signa"/>
    <property type="match status" value="1"/>
</dbReference>
<evidence type="ECO:0000256" key="9">
    <source>
        <dbReference type="RuleBase" id="RU003357"/>
    </source>
</evidence>
<evidence type="ECO:0000256" key="2">
    <source>
        <dbReference type="ARBA" id="ARBA00022448"/>
    </source>
</evidence>
<organism evidence="13 14">
    <name type="scientific">Algoriphagus iocasae</name>
    <dbReference type="NCBI Taxonomy" id="1836499"/>
    <lineage>
        <taxon>Bacteria</taxon>
        <taxon>Pseudomonadati</taxon>
        <taxon>Bacteroidota</taxon>
        <taxon>Cytophagia</taxon>
        <taxon>Cytophagales</taxon>
        <taxon>Cyclobacteriaceae</taxon>
        <taxon>Algoriphagus</taxon>
    </lineage>
</organism>
<keyword evidence="14" id="KW-1185">Reference proteome</keyword>
<dbReference type="Gene3D" id="2.60.40.1120">
    <property type="entry name" value="Carboxypeptidase-like, regulatory domain"/>
    <property type="match status" value="1"/>
</dbReference>
<dbReference type="RefSeq" id="WP_184498383.1">
    <property type="nucleotide sequence ID" value="NZ_JACIJO010000005.1"/>
</dbReference>
<dbReference type="Pfam" id="PF13715">
    <property type="entry name" value="CarbopepD_reg_2"/>
    <property type="match status" value="1"/>
</dbReference>
<dbReference type="InterPro" id="IPR036942">
    <property type="entry name" value="Beta-barrel_TonB_sf"/>
</dbReference>
<evidence type="ECO:0000313" key="14">
    <source>
        <dbReference type="Proteomes" id="UP000588604"/>
    </source>
</evidence>
<feature type="signal peptide" evidence="10">
    <location>
        <begin position="1"/>
        <end position="21"/>
    </location>
</feature>
<evidence type="ECO:0000259" key="11">
    <source>
        <dbReference type="Pfam" id="PF00593"/>
    </source>
</evidence>
<dbReference type="InterPro" id="IPR023997">
    <property type="entry name" value="TonB-dep_OMP_SusC/RagA_CS"/>
</dbReference>
<feature type="domain" description="TonB-dependent receptor-like beta-barrel" evidence="11">
    <location>
        <begin position="465"/>
        <end position="830"/>
    </location>
</feature>
<dbReference type="Gene3D" id="2.40.170.20">
    <property type="entry name" value="TonB-dependent receptor, beta-barrel domain"/>
    <property type="match status" value="1"/>
</dbReference>
<evidence type="ECO:0000256" key="4">
    <source>
        <dbReference type="ARBA" id="ARBA00022692"/>
    </source>
</evidence>
<dbReference type="InterPro" id="IPR023996">
    <property type="entry name" value="TonB-dep_OMP_SusC/RagA"/>
</dbReference>
<keyword evidence="3 8" id="KW-1134">Transmembrane beta strand</keyword>
<dbReference type="InterPro" id="IPR039426">
    <property type="entry name" value="TonB-dep_rcpt-like"/>
</dbReference>
<evidence type="ECO:0000256" key="6">
    <source>
        <dbReference type="ARBA" id="ARBA00023136"/>
    </source>
</evidence>